<dbReference type="PROSITE" id="PS00257">
    <property type="entry name" value="BOMBESIN"/>
    <property type="match status" value="1"/>
</dbReference>
<keyword evidence="3" id="KW-0027">Amidation</keyword>
<feature type="transmembrane region" description="Helical" evidence="4">
    <location>
        <begin position="338"/>
        <end position="357"/>
    </location>
</feature>
<feature type="transmembrane region" description="Helical" evidence="4">
    <location>
        <begin position="224"/>
        <end position="247"/>
    </location>
</feature>
<organism evidence="5 6">
    <name type="scientific">Rubripirellula tenax</name>
    <dbReference type="NCBI Taxonomy" id="2528015"/>
    <lineage>
        <taxon>Bacteria</taxon>
        <taxon>Pseudomonadati</taxon>
        <taxon>Planctomycetota</taxon>
        <taxon>Planctomycetia</taxon>
        <taxon>Pirellulales</taxon>
        <taxon>Pirellulaceae</taxon>
        <taxon>Rubripirellula</taxon>
    </lineage>
</organism>
<keyword evidence="4" id="KW-0812">Transmembrane</keyword>
<dbReference type="EMBL" id="SJPW01000003">
    <property type="protein sequence ID" value="TWU56394.1"/>
    <property type="molecule type" value="Genomic_DNA"/>
</dbReference>
<keyword evidence="4" id="KW-0472">Membrane</keyword>
<dbReference type="InterPro" id="IPR000874">
    <property type="entry name" value="Bombesin"/>
</dbReference>
<sequence>MSHARPVVKPADDPAFMLPAALSALTTPLLGGGLLLLVAGWAVGSFMGSPQVGMSAYLAAFIYCLTLATGSLFFVLIQHLVRAGWSTVIRRIAELVMMMLFPLAILFLPILMTLLMGEGTLYRWDDPNFATANHLPTDAWAEKSRWLNQGWFTIRSVIYFAVWLFLALYFFRGSTQQDQTGERAMTDRLQYWSGPATMAFCGVTSFAAFDWVMSLSPMWFSTMFGVYLFAGSVLATHSMLAVSAYMLQKKGAMRDEVTVEHYHDLAKLIFGFLLFWMYIAFSQYMLIWYGNIPEETEWIYHRQLGGWGTLTVLLIFLHWLLPFFGLMSMFVRRRPAIIAFWAAYVLVMHFADIFWIIMPEATVAGELPYTIQTIGVASAVMCVVGMAALLTGLVLKVAGDTKVVAVRDPRLAESMAFENV</sequence>
<comment type="caution">
    <text evidence="5">The sequence shown here is derived from an EMBL/GenBank/DDBJ whole genome shotgun (WGS) entry which is preliminary data.</text>
</comment>
<feature type="transmembrane region" description="Helical" evidence="4">
    <location>
        <begin position="152"/>
        <end position="171"/>
    </location>
</feature>
<dbReference type="GO" id="GO:0007218">
    <property type="term" value="P:neuropeptide signaling pathway"/>
    <property type="evidence" value="ECO:0007669"/>
    <property type="project" value="InterPro"/>
</dbReference>
<evidence type="ECO:0000256" key="2">
    <source>
        <dbReference type="ARBA" id="ARBA00022525"/>
    </source>
</evidence>
<accession>A0A5C6F7E4</accession>
<dbReference type="PANTHER" id="PTHR43044:SF1">
    <property type="entry name" value="QUINOL:CYTOCHROME C OXIDOREDUCTASE QUINONE-BINDING SUBUNIT 2"/>
    <property type="match status" value="1"/>
</dbReference>
<evidence type="ECO:0000313" key="5">
    <source>
        <dbReference type="EMBL" id="TWU56394.1"/>
    </source>
</evidence>
<keyword evidence="4" id="KW-1133">Transmembrane helix</keyword>
<keyword evidence="6" id="KW-1185">Reference proteome</keyword>
<evidence type="ECO:0000256" key="1">
    <source>
        <dbReference type="ARBA" id="ARBA00004613"/>
    </source>
</evidence>
<dbReference type="RefSeq" id="WP_146457423.1">
    <property type="nucleotide sequence ID" value="NZ_SJPW01000003.1"/>
</dbReference>
<evidence type="ECO:0000256" key="4">
    <source>
        <dbReference type="SAM" id="Phobius"/>
    </source>
</evidence>
<dbReference type="OrthoDB" id="140980at2"/>
<comment type="subcellular location">
    <subcellularLocation>
        <location evidence="1">Secreted</location>
    </subcellularLocation>
</comment>
<feature type="transmembrane region" description="Helical" evidence="4">
    <location>
        <begin position="310"/>
        <end position="331"/>
    </location>
</feature>
<feature type="transmembrane region" description="Helical" evidence="4">
    <location>
        <begin position="21"/>
        <end position="44"/>
    </location>
</feature>
<protein>
    <recommendedName>
        <fullName evidence="7">Quinol:cytochrome C oxidoreductase</fullName>
    </recommendedName>
</protein>
<evidence type="ECO:0000256" key="3">
    <source>
        <dbReference type="ARBA" id="ARBA00022815"/>
    </source>
</evidence>
<dbReference type="PANTHER" id="PTHR43044">
    <property type="match status" value="1"/>
</dbReference>
<dbReference type="Proteomes" id="UP000318288">
    <property type="component" value="Unassembled WGS sequence"/>
</dbReference>
<feature type="transmembrane region" description="Helical" evidence="4">
    <location>
        <begin position="56"/>
        <end position="80"/>
    </location>
</feature>
<feature type="transmembrane region" description="Helical" evidence="4">
    <location>
        <begin position="92"/>
        <end position="116"/>
    </location>
</feature>
<dbReference type="GO" id="GO:0005576">
    <property type="term" value="C:extracellular region"/>
    <property type="evidence" value="ECO:0007669"/>
    <property type="project" value="UniProtKB-SubCell"/>
</dbReference>
<evidence type="ECO:0000313" key="6">
    <source>
        <dbReference type="Proteomes" id="UP000318288"/>
    </source>
</evidence>
<gene>
    <name evidence="5" type="ORF">Poly51_23040</name>
</gene>
<name>A0A5C6F7E4_9BACT</name>
<feature type="transmembrane region" description="Helical" evidence="4">
    <location>
        <begin position="369"/>
        <end position="395"/>
    </location>
</feature>
<dbReference type="AlphaFoldDB" id="A0A5C6F7E4"/>
<reference evidence="5 6" key="1">
    <citation type="submission" date="2019-02" db="EMBL/GenBank/DDBJ databases">
        <title>Deep-cultivation of Planctomycetes and their phenomic and genomic characterization uncovers novel biology.</title>
        <authorList>
            <person name="Wiegand S."/>
            <person name="Jogler M."/>
            <person name="Boedeker C."/>
            <person name="Pinto D."/>
            <person name="Vollmers J."/>
            <person name="Rivas-Marin E."/>
            <person name="Kohn T."/>
            <person name="Peeters S.H."/>
            <person name="Heuer A."/>
            <person name="Rast P."/>
            <person name="Oberbeckmann S."/>
            <person name="Bunk B."/>
            <person name="Jeske O."/>
            <person name="Meyerdierks A."/>
            <person name="Storesund J.E."/>
            <person name="Kallscheuer N."/>
            <person name="Luecker S."/>
            <person name="Lage O.M."/>
            <person name="Pohl T."/>
            <person name="Merkel B.J."/>
            <person name="Hornburger P."/>
            <person name="Mueller R.-W."/>
            <person name="Bruemmer F."/>
            <person name="Labrenz M."/>
            <person name="Spormann A.M."/>
            <person name="Op Den Camp H."/>
            <person name="Overmann J."/>
            <person name="Amann R."/>
            <person name="Jetten M.S.M."/>
            <person name="Mascher T."/>
            <person name="Medema M.H."/>
            <person name="Devos D.P."/>
            <person name="Kaster A.-K."/>
            <person name="Ovreas L."/>
            <person name="Rohde M."/>
            <person name="Galperin M.Y."/>
            <person name="Jogler C."/>
        </authorList>
    </citation>
    <scope>NUCLEOTIDE SEQUENCE [LARGE SCALE GENOMIC DNA]</scope>
    <source>
        <strain evidence="5 6">Poly51</strain>
    </source>
</reference>
<feature type="transmembrane region" description="Helical" evidence="4">
    <location>
        <begin position="191"/>
        <end position="212"/>
    </location>
</feature>
<proteinExistence type="predicted"/>
<feature type="transmembrane region" description="Helical" evidence="4">
    <location>
        <begin position="268"/>
        <end position="290"/>
    </location>
</feature>
<evidence type="ECO:0008006" key="7">
    <source>
        <dbReference type="Google" id="ProtNLM"/>
    </source>
</evidence>
<keyword evidence="2" id="KW-0964">Secreted</keyword>